<feature type="active site" description="Charge relay system" evidence="5">
    <location>
        <position position="242"/>
    </location>
</feature>
<dbReference type="PANTHER" id="PTHR43806">
    <property type="entry name" value="PEPTIDASE S8"/>
    <property type="match status" value="1"/>
</dbReference>
<evidence type="ECO:0000259" key="6">
    <source>
        <dbReference type="Pfam" id="PF00082"/>
    </source>
</evidence>
<evidence type="ECO:0000313" key="7">
    <source>
        <dbReference type="EMBL" id="KYD14315.1"/>
    </source>
</evidence>
<dbReference type="RefSeq" id="WP_061579445.1">
    <property type="nucleotide sequence ID" value="NZ_LQYS01000042.1"/>
</dbReference>
<keyword evidence="3 5" id="KW-0378">Hydrolase</keyword>
<feature type="domain" description="Peptidase S8/S53" evidence="6">
    <location>
        <begin position="110"/>
        <end position="287"/>
    </location>
</feature>
<organism evidence="7 8">
    <name type="scientific">Saccharococcus caldoxylosilyticus</name>
    <dbReference type="NCBI Taxonomy" id="81408"/>
    <lineage>
        <taxon>Bacteria</taxon>
        <taxon>Bacillati</taxon>
        <taxon>Bacillota</taxon>
        <taxon>Bacilli</taxon>
        <taxon>Bacillales</taxon>
        <taxon>Anoxybacillaceae</taxon>
        <taxon>Saccharococcus</taxon>
    </lineage>
</organism>
<evidence type="ECO:0000256" key="5">
    <source>
        <dbReference type="PROSITE-ProRule" id="PRU01240"/>
    </source>
</evidence>
<evidence type="ECO:0000256" key="2">
    <source>
        <dbReference type="ARBA" id="ARBA00022670"/>
    </source>
</evidence>
<dbReference type="CDD" id="cd00306">
    <property type="entry name" value="Peptidases_S8_S53"/>
    <property type="match status" value="1"/>
</dbReference>
<dbReference type="SUPFAM" id="SSF52743">
    <property type="entry name" value="Subtilisin-like"/>
    <property type="match status" value="1"/>
</dbReference>
<evidence type="ECO:0000256" key="3">
    <source>
        <dbReference type="ARBA" id="ARBA00022801"/>
    </source>
</evidence>
<comment type="similarity">
    <text evidence="1 5">Belongs to the peptidase S8 family.</text>
</comment>
<accession>A0A150LPV7</accession>
<evidence type="ECO:0000256" key="4">
    <source>
        <dbReference type="ARBA" id="ARBA00022825"/>
    </source>
</evidence>
<evidence type="ECO:0000256" key="1">
    <source>
        <dbReference type="ARBA" id="ARBA00011073"/>
    </source>
</evidence>
<dbReference type="PATRIC" id="fig|81408.3.peg.3636"/>
<keyword evidence="4 5" id="KW-0720">Serine protease</keyword>
<dbReference type="STRING" id="81408.B4119_4115"/>
<dbReference type="InterPro" id="IPR050131">
    <property type="entry name" value="Peptidase_S8_subtilisin-like"/>
</dbReference>
<dbReference type="Proteomes" id="UP000075455">
    <property type="component" value="Unassembled WGS sequence"/>
</dbReference>
<dbReference type="EMBL" id="LQYS01000042">
    <property type="protein sequence ID" value="KYD14315.1"/>
    <property type="molecule type" value="Genomic_DNA"/>
</dbReference>
<dbReference type="GO" id="GO:0006508">
    <property type="term" value="P:proteolysis"/>
    <property type="evidence" value="ECO:0007669"/>
    <property type="project" value="UniProtKB-KW"/>
</dbReference>
<sequence length="291" mass="32374">MYYYFKLTLVLIFLAYATGYSVHQESVEVNEKRDKHSNTYTYYQSLEGWFLDYIKVSNNKHTGKGVKIGILDTVLPISTQKKIKSYRSFLDQVGVPSTAGLHGEKIIDIINLISPDAEIYYASIADAQGNITEDSFSKGLEWILSQNVDVINMSFGFEKKIDEVDRILNNAPDETILVAAAGNDGLDRLTYPASSKQVIAVGALNYDGTKWYLSNYGSDLTFSLPGVFIKTDRQSEFSEGTSFSAAILSSMVACILEGNPNMNRAEVLKTLKQMSGNTKKNYETGYGTPKF</sequence>
<dbReference type="Pfam" id="PF00082">
    <property type="entry name" value="Peptidase_S8"/>
    <property type="match status" value="1"/>
</dbReference>
<evidence type="ECO:0000313" key="8">
    <source>
        <dbReference type="Proteomes" id="UP000075455"/>
    </source>
</evidence>
<dbReference type="PANTHER" id="PTHR43806:SF11">
    <property type="entry name" value="CEREVISIN-RELATED"/>
    <property type="match status" value="1"/>
</dbReference>
<gene>
    <name evidence="7" type="ORF">B4119_4115</name>
</gene>
<proteinExistence type="inferred from homology"/>
<dbReference type="AlphaFoldDB" id="A0A150LPV7"/>
<protein>
    <recommendedName>
        <fullName evidence="6">Peptidase S8/S53 domain-containing protein</fullName>
    </recommendedName>
</protein>
<dbReference type="InterPro" id="IPR036852">
    <property type="entry name" value="Peptidase_S8/S53_dom_sf"/>
</dbReference>
<dbReference type="InterPro" id="IPR000209">
    <property type="entry name" value="Peptidase_S8/S53_dom"/>
</dbReference>
<dbReference type="PROSITE" id="PS51892">
    <property type="entry name" value="SUBTILASE"/>
    <property type="match status" value="1"/>
</dbReference>
<feature type="active site" description="Charge relay system" evidence="5">
    <location>
        <position position="72"/>
    </location>
</feature>
<feature type="active site" description="Charge relay system" evidence="5">
    <location>
        <position position="102"/>
    </location>
</feature>
<name>A0A150LPV7_9BACL</name>
<dbReference type="GO" id="GO:0004252">
    <property type="term" value="F:serine-type endopeptidase activity"/>
    <property type="evidence" value="ECO:0007669"/>
    <property type="project" value="UniProtKB-UniRule"/>
</dbReference>
<comment type="caution">
    <text evidence="7">The sequence shown here is derived from an EMBL/GenBank/DDBJ whole genome shotgun (WGS) entry which is preliminary data.</text>
</comment>
<reference evidence="7 8" key="1">
    <citation type="submission" date="2016-01" db="EMBL/GenBank/DDBJ databases">
        <title>Draft Genome Sequences of Seven Thermophilic Sporeformers Isolated from Foods.</title>
        <authorList>
            <person name="Berendsen E.M."/>
            <person name="Wells-Bennik M.H."/>
            <person name="Krawcyk A.O."/>
            <person name="De Jong A."/>
            <person name="Holsappel S."/>
            <person name="Eijlander R.T."/>
            <person name="Kuipers O.P."/>
        </authorList>
    </citation>
    <scope>NUCLEOTIDE SEQUENCE [LARGE SCALE GENOMIC DNA]</scope>
    <source>
        <strain evidence="7 8">B4119</strain>
    </source>
</reference>
<dbReference type="Gene3D" id="3.40.50.200">
    <property type="entry name" value="Peptidase S8/S53 domain"/>
    <property type="match status" value="1"/>
</dbReference>
<keyword evidence="2 5" id="KW-0645">Protease</keyword>